<evidence type="ECO:0000313" key="2">
    <source>
        <dbReference type="Proteomes" id="UP000799429"/>
    </source>
</evidence>
<dbReference type="OrthoDB" id="5403729at2759"/>
<keyword evidence="2" id="KW-1185">Reference proteome</keyword>
<name>A0A9P4SIN8_9PEZI</name>
<evidence type="ECO:0008006" key="3">
    <source>
        <dbReference type="Google" id="ProtNLM"/>
    </source>
</evidence>
<reference evidence="1" key="1">
    <citation type="journal article" date="2020" name="Stud. Mycol.">
        <title>101 Dothideomycetes genomes: a test case for predicting lifestyles and emergence of pathogens.</title>
        <authorList>
            <person name="Haridas S."/>
            <person name="Albert R."/>
            <person name="Binder M."/>
            <person name="Bloem J."/>
            <person name="Labutti K."/>
            <person name="Salamov A."/>
            <person name="Andreopoulos B."/>
            <person name="Baker S."/>
            <person name="Barry K."/>
            <person name="Bills G."/>
            <person name="Bluhm B."/>
            <person name="Cannon C."/>
            <person name="Castanera R."/>
            <person name="Culley D."/>
            <person name="Daum C."/>
            <person name="Ezra D."/>
            <person name="Gonzalez J."/>
            <person name="Henrissat B."/>
            <person name="Kuo A."/>
            <person name="Liang C."/>
            <person name="Lipzen A."/>
            <person name="Lutzoni F."/>
            <person name="Magnuson J."/>
            <person name="Mondo S."/>
            <person name="Nolan M."/>
            <person name="Ohm R."/>
            <person name="Pangilinan J."/>
            <person name="Park H.-J."/>
            <person name="Ramirez L."/>
            <person name="Alfaro M."/>
            <person name="Sun H."/>
            <person name="Tritt A."/>
            <person name="Yoshinaga Y."/>
            <person name="Zwiers L.-H."/>
            <person name="Turgeon B."/>
            <person name="Goodwin S."/>
            <person name="Spatafora J."/>
            <person name="Crous P."/>
            <person name="Grigoriev I."/>
        </authorList>
    </citation>
    <scope>NUCLEOTIDE SEQUENCE</scope>
    <source>
        <strain evidence="1">CBS 101060</strain>
    </source>
</reference>
<comment type="caution">
    <text evidence="1">The sequence shown here is derived from an EMBL/GenBank/DDBJ whole genome shotgun (WGS) entry which is preliminary data.</text>
</comment>
<sequence>MEQNLTQILLETLELLEMRLRRIEFVLHGDSDLMSNIPVKTRIEKAEDTLRNLGAKSSVVSDVAHLHSRFPDTISPQLDSDIPKEADLSNILAIILTEAPSFPATASQLTSLNDTPIPPTEAFASLAALQPRIAHVDRRQTKQALEISDLRTRTALSVLRWHEIMILGQGRCWAEFDAKMKQAERTVRREEFQRQKAENEV</sequence>
<accession>A0A9P4SIN8</accession>
<protein>
    <recommendedName>
        <fullName evidence="3">Nuclear distribution protein RO10</fullName>
    </recommendedName>
</protein>
<dbReference type="EMBL" id="MU006089">
    <property type="protein sequence ID" value="KAF2843227.1"/>
    <property type="molecule type" value="Genomic_DNA"/>
</dbReference>
<gene>
    <name evidence="1" type="ORF">M501DRAFT_994087</name>
</gene>
<organism evidence="1 2">
    <name type="scientific">Patellaria atrata CBS 101060</name>
    <dbReference type="NCBI Taxonomy" id="1346257"/>
    <lineage>
        <taxon>Eukaryota</taxon>
        <taxon>Fungi</taxon>
        <taxon>Dikarya</taxon>
        <taxon>Ascomycota</taxon>
        <taxon>Pezizomycotina</taxon>
        <taxon>Dothideomycetes</taxon>
        <taxon>Dothideomycetes incertae sedis</taxon>
        <taxon>Patellariales</taxon>
        <taxon>Patellariaceae</taxon>
        <taxon>Patellaria</taxon>
    </lineage>
</organism>
<dbReference type="AlphaFoldDB" id="A0A9P4SIN8"/>
<evidence type="ECO:0000313" key="1">
    <source>
        <dbReference type="EMBL" id="KAF2843227.1"/>
    </source>
</evidence>
<dbReference type="Proteomes" id="UP000799429">
    <property type="component" value="Unassembled WGS sequence"/>
</dbReference>
<proteinExistence type="predicted"/>